<comment type="caution">
    <text evidence="3">The sequence shown here is derived from an EMBL/GenBank/DDBJ whole genome shotgun (WGS) entry which is preliminary data.</text>
</comment>
<sequence>MTRIKRPAAAVGVAALLAFSLTACGGGSPDDASKGDFCDDVTEAFNQDFASDPTEDEWNDFKDDVEALADTGTPENISDDARDGFEAFVDAVDDLDYDDVKDADEDEDFGLDDEDQENFEKFFAYVGTECAEEFGIPDVPTDIPTDLPTDIPTDLTDIPTDIPTDLSDLTEIPSDLLSELSDLTAIPTS</sequence>
<dbReference type="Proteomes" id="UP000325003">
    <property type="component" value="Unassembled WGS sequence"/>
</dbReference>
<evidence type="ECO:0000256" key="1">
    <source>
        <dbReference type="SAM" id="MobiDB-lite"/>
    </source>
</evidence>
<feature type="signal peptide" evidence="2">
    <location>
        <begin position="1"/>
        <end position="25"/>
    </location>
</feature>
<feature type="region of interest" description="Disordered" evidence="1">
    <location>
        <begin position="137"/>
        <end position="166"/>
    </location>
</feature>
<evidence type="ECO:0000256" key="2">
    <source>
        <dbReference type="SAM" id="SignalP"/>
    </source>
</evidence>
<reference evidence="3 4" key="2">
    <citation type="submission" date="2019-09" db="EMBL/GenBank/DDBJ databases">
        <authorList>
            <person name="Jin C."/>
        </authorList>
    </citation>
    <scope>NUCLEOTIDE SEQUENCE [LARGE SCALE GENOMIC DNA]</scope>
    <source>
        <strain evidence="3 4">BN130099</strain>
    </source>
</reference>
<proteinExistence type="predicted"/>
<feature type="chain" id="PRO_5039532157" evidence="2">
    <location>
        <begin position="26"/>
        <end position="189"/>
    </location>
</feature>
<dbReference type="AlphaFoldDB" id="A0A5B1LMF7"/>
<keyword evidence="2" id="KW-0732">Signal</keyword>
<organism evidence="3 4">
    <name type="scientific">Nocardioides humilatus</name>
    <dbReference type="NCBI Taxonomy" id="2607660"/>
    <lineage>
        <taxon>Bacteria</taxon>
        <taxon>Bacillati</taxon>
        <taxon>Actinomycetota</taxon>
        <taxon>Actinomycetes</taxon>
        <taxon>Propionibacteriales</taxon>
        <taxon>Nocardioidaceae</taxon>
        <taxon>Nocardioides</taxon>
    </lineage>
</organism>
<evidence type="ECO:0000313" key="3">
    <source>
        <dbReference type="EMBL" id="KAA1421965.1"/>
    </source>
</evidence>
<name>A0A5B1LMF7_9ACTN</name>
<accession>A0A5B1LMF7</accession>
<evidence type="ECO:0000313" key="4">
    <source>
        <dbReference type="Proteomes" id="UP000325003"/>
    </source>
</evidence>
<keyword evidence="4" id="KW-1185">Reference proteome</keyword>
<protein>
    <submittedName>
        <fullName evidence="3">Uncharacterized protein</fullName>
    </submittedName>
</protein>
<dbReference type="PROSITE" id="PS51257">
    <property type="entry name" value="PROKAR_LIPOPROTEIN"/>
    <property type="match status" value="1"/>
</dbReference>
<reference evidence="3 4" key="1">
    <citation type="submission" date="2019-09" db="EMBL/GenBank/DDBJ databases">
        <title>Nocardioides panacisoli sp. nov., isolated from the soil of a ginseng field.</title>
        <authorList>
            <person name="Cho C."/>
        </authorList>
    </citation>
    <scope>NUCLEOTIDE SEQUENCE [LARGE SCALE GENOMIC DNA]</scope>
    <source>
        <strain evidence="3 4">BN130099</strain>
    </source>
</reference>
<dbReference type="EMBL" id="VUJV01000001">
    <property type="protein sequence ID" value="KAA1421965.1"/>
    <property type="molecule type" value="Genomic_DNA"/>
</dbReference>
<dbReference type="RefSeq" id="WP_149727426.1">
    <property type="nucleotide sequence ID" value="NZ_VUJV01000001.1"/>
</dbReference>
<gene>
    <name evidence="3" type="ORF">F0U44_06820</name>
</gene>